<name>A0A136WBM1_9FIRM</name>
<protein>
    <recommendedName>
        <fullName evidence="4 5">Large ribosomal subunit protein bL28</fullName>
    </recommendedName>
</protein>
<dbReference type="InterPro" id="IPR001383">
    <property type="entry name" value="Ribosomal_bL28_bact-type"/>
</dbReference>
<comment type="similarity">
    <text evidence="1 5">Belongs to the bacterial ribosomal protein bL28 family.</text>
</comment>
<dbReference type="HAMAP" id="MF_00373">
    <property type="entry name" value="Ribosomal_bL28"/>
    <property type="match status" value="1"/>
</dbReference>
<dbReference type="Proteomes" id="UP000070539">
    <property type="component" value="Unassembled WGS sequence"/>
</dbReference>
<organism evidence="6 7">
    <name type="scientific">Anaerotignum neopropionicum</name>
    <dbReference type="NCBI Taxonomy" id="36847"/>
    <lineage>
        <taxon>Bacteria</taxon>
        <taxon>Bacillati</taxon>
        <taxon>Bacillota</taxon>
        <taxon>Clostridia</taxon>
        <taxon>Lachnospirales</taxon>
        <taxon>Anaerotignaceae</taxon>
        <taxon>Anaerotignum</taxon>
    </lineage>
</organism>
<evidence type="ECO:0000256" key="5">
    <source>
        <dbReference type="HAMAP-Rule" id="MF_00373"/>
    </source>
</evidence>
<dbReference type="PANTHER" id="PTHR39080:SF1">
    <property type="entry name" value="LARGE RIBOSOMAL SUBUNIT PROTEIN BL28A"/>
    <property type="match status" value="1"/>
</dbReference>
<keyword evidence="3 5" id="KW-0687">Ribonucleoprotein</keyword>
<sequence>MAKCEICGKDQIKGHRISINRSQVSRRANRKWKPNVKKVKIVENNGNVKSIYVCTRCMRANKVTRAI</sequence>
<dbReference type="OrthoDB" id="9805609at2"/>
<comment type="caution">
    <text evidence="6">The sequence shown here is derived from an EMBL/GenBank/DDBJ whole genome shotgun (WGS) entry which is preliminary data.</text>
</comment>
<dbReference type="InterPro" id="IPR037147">
    <property type="entry name" value="Ribosomal_bL28_sf"/>
</dbReference>
<dbReference type="NCBIfam" id="TIGR00009">
    <property type="entry name" value="L28"/>
    <property type="match status" value="1"/>
</dbReference>
<dbReference type="InterPro" id="IPR026569">
    <property type="entry name" value="Ribosomal_bL28"/>
</dbReference>
<dbReference type="GO" id="GO:0006412">
    <property type="term" value="P:translation"/>
    <property type="evidence" value="ECO:0007669"/>
    <property type="project" value="UniProtKB-UniRule"/>
</dbReference>
<dbReference type="InterPro" id="IPR034704">
    <property type="entry name" value="Ribosomal_bL28/bL31-like_sf"/>
</dbReference>
<evidence type="ECO:0000256" key="2">
    <source>
        <dbReference type="ARBA" id="ARBA00022980"/>
    </source>
</evidence>
<evidence type="ECO:0000313" key="7">
    <source>
        <dbReference type="Proteomes" id="UP000070539"/>
    </source>
</evidence>
<dbReference type="PANTHER" id="PTHR39080">
    <property type="entry name" value="50S RIBOSOMAL PROTEIN L28"/>
    <property type="match status" value="1"/>
</dbReference>
<dbReference type="EMBL" id="LRVM01000016">
    <property type="protein sequence ID" value="KXL51739.1"/>
    <property type="molecule type" value="Genomic_DNA"/>
</dbReference>
<evidence type="ECO:0000256" key="4">
    <source>
        <dbReference type="ARBA" id="ARBA00035174"/>
    </source>
</evidence>
<keyword evidence="7" id="KW-1185">Reference proteome</keyword>
<keyword evidence="2 5" id="KW-0689">Ribosomal protein</keyword>
<dbReference type="GO" id="GO:0003735">
    <property type="term" value="F:structural constituent of ribosome"/>
    <property type="evidence" value="ECO:0007669"/>
    <property type="project" value="InterPro"/>
</dbReference>
<dbReference type="Pfam" id="PF00830">
    <property type="entry name" value="Ribosomal_L28"/>
    <property type="match status" value="1"/>
</dbReference>
<dbReference type="Gene3D" id="2.30.170.40">
    <property type="entry name" value="Ribosomal protein L28/L24"/>
    <property type="match status" value="1"/>
</dbReference>
<dbReference type="GO" id="GO:0005840">
    <property type="term" value="C:ribosome"/>
    <property type="evidence" value="ECO:0007669"/>
    <property type="project" value="UniProtKB-KW"/>
</dbReference>
<dbReference type="AlphaFoldDB" id="A0A136WBM1"/>
<evidence type="ECO:0000313" key="6">
    <source>
        <dbReference type="EMBL" id="KXL51739.1"/>
    </source>
</evidence>
<dbReference type="GO" id="GO:1990904">
    <property type="term" value="C:ribonucleoprotein complex"/>
    <property type="evidence" value="ECO:0007669"/>
    <property type="project" value="UniProtKB-KW"/>
</dbReference>
<gene>
    <name evidence="5 6" type="primary">rpmB</name>
    <name evidence="6" type="ORF">CLNEO_28850</name>
</gene>
<proteinExistence type="inferred from homology"/>
<dbReference type="RefSeq" id="WP_066090860.1">
    <property type="nucleotide sequence ID" value="NZ_LRVM01000016.1"/>
</dbReference>
<dbReference type="STRING" id="36847.CLNEO_28850"/>
<dbReference type="SUPFAM" id="SSF143800">
    <property type="entry name" value="L28p-like"/>
    <property type="match status" value="1"/>
</dbReference>
<evidence type="ECO:0000256" key="3">
    <source>
        <dbReference type="ARBA" id="ARBA00023274"/>
    </source>
</evidence>
<accession>A0A136WBM1</accession>
<dbReference type="InterPro" id="IPR050096">
    <property type="entry name" value="Bacterial_rp_bL28"/>
</dbReference>
<reference evidence="6 7" key="1">
    <citation type="submission" date="2016-01" db="EMBL/GenBank/DDBJ databases">
        <title>Genome sequence of Clostridium neopropionicum X4, DSM-3847.</title>
        <authorList>
            <person name="Poehlein A."/>
            <person name="Beck M.H."/>
            <person name="Bengelsdorf F.R."/>
            <person name="Daniel R."/>
            <person name="Duerre P."/>
        </authorList>
    </citation>
    <scope>NUCLEOTIDE SEQUENCE [LARGE SCALE GENOMIC DNA]</scope>
    <source>
        <strain evidence="6 7">DSM-3847</strain>
    </source>
</reference>
<evidence type="ECO:0000256" key="1">
    <source>
        <dbReference type="ARBA" id="ARBA00008760"/>
    </source>
</evidence>